<protein>
    <submittedName>
        <fullName evidence="1">Uncharacterized protein</fullName>
    </submittedName>
</protein>
<accession>A0ABR2W525</accession>
<comment type="caution">
    <text evidence="1">The sequence shown here is derived from an EMBL/GenBank/DDBJ whole genome shotgun (WGS) entry which is preliminary data.</text>
</comment>
<dbReference type="Pfam" id="PF08907">
    <property type="entry name" value="DUF1853"/>
    <property type="match status" value="1"/>
</dbReference>
<reference evidence="1 2" key="1">
    <citation type="submission" date="2023-04" db="EMBL/GenBank/DDBJ databases">
        <title>Genome of Basidiobolus ranarum AG-B5.</title>
        <authorList>
            <person name="Stajich J.E."/>
            <person name="Carter-House D."/>
            <person name="Gryganskyi A."/>
        </authorList>
    </citation>
    <scope>NUCLEOTIDE SEQUENCE [LARGE SCALE GENOMIC DNA]</scope>
    <source>
        <strain evidence="1 2">AG-B5</strain>
    </source>
</reference>
<organism evidence="1 2">
    <name type="scientific">Basidiobolus ranarum</name>
    <dbReference type="NCBI Taxonomy" id="34480"/>
    <lineage>
        <taxon>Eukaryota</taxon>
        <taxon>Fungi</taxon>
        <taxon>Fungi incertae sedis</taxon>
        <taxon>Zoopagomycota</taxon>
        <taxon>Entomophthoromycotina</taxon>
        <taxon>Basidiobolomycetes</taxon>
        <taxon>Basidiobolales</taxon>
        <taxon>Basidiobolaceae</taxon>
        <taxon>Basidiobolus</taxon>
    </lineage>
</organism>
<sequence>MLVEFWLRERVVIGSVWSCVQLFDTPPVIEAEVVPLSELPFAGYKKGNKKVKKTNTRRTIGDLDLVFEEVCEDEGGTTRATHWEVAIKYYIFDAKTLGSCQRIEELSQLQLNSFKGPKSSDTLERKARQCFSASCILATHPSAKESLLHGNIPLPTHSEIFVKGCLFYPYSMWCDQNLMNVPPELSESWQFQLNSKHWKGWAHQFKWTHINDNPSLCIPSGHLIAFLPKHDYMGPLRIFVDEPYSTVALGEPPSPLCSHPHILESPIELVTPDKAFDMLQQHFSATRLSIMLVHVKYESRDLMLDMSSKLTSDTQWVGSWVEVSRGFVVGDEWPFV</sequence>
<name>A0ABR2W525_9FUNG</name>
<keyword evidence="2" id="KW-1185">Reference proteome</keyword>
<proteinExistence type="predicted"/>
<evidence type="ECO:0000313" key="2">
    <source>
        <dbReference type="Proteomes" id="UP001479436"/>
    </source>
</evidence>
<dbReference type="InterPro" id="IPR015003">
    <property type="entry name" value="DUF1853"/>
</dbReference>
<evidence type="ECO:0000313" key="1">
    <source>
        <dbReference type="EMBL" id="KAK9720196.1"/>
    </source>
</evidence>
<gene>
    <name evidence="1" type="ORF">K7432_004319</name>
</gene>
<dbReference type="Proteomes" id="UP001479436">
    <property type="component" value="Unassembled WGS sequence"/>
</dbReference>
<dbReference type="EMBL" id="JASJQH010007022">
    <property type="protein sequence ID" value="KAK9720196.1"/>
    <property type="molecule type" value="Genomic_DNA"/>
</dbReference>